<dbReference type="EMBL" id="AEIU01000025">
    <property type="protein sequence ID" value="EFP98056.1"/>
    <property type="molecule type" value="Genomic_DNA"/>
</dbReference>
<evidence type="ECO:0000256" key="5">
    <source>
        <dbReference type="ARBA" id="ARBA00023049"/>
    </source>
</evidence>
<dbReference type="PROSITE" id="PS51257">
    <property type="entry name" value="PROKAR_LIPOPROTEIN"/>
    <property type="match status" value="1"/>
</dbReference>
<dbReference type="Pfam" id="PF05193">
    <property type="entry name" value="Peptidase_M16_C"/>
    <property type="match status" value="2"/>
</dbReference>
<dbReference type="InterPro" id="IPR011249">
    <property type="entry name" value="Metalloenz_LuxS/M16"/>
</dbReference>
<keyword evidence="9" id="KW-1185">Reference proteome</keyword>
<dbReference type="AlphaFoldDB" id="E3BFW8"/>
<evidence type="ECO:0000313" key="9">
    <source>
        <dbReference type="Proteomes" id="UP000002943"/>
    </source>
</evidence>
<feature type="domain" description="Peptidase M16 C-terminal" evidence="7">
    <location>
        <begin position="687"/>
        <end position="858"/>
    </location>
</feature>
<gene>
    <name evidence="8" type="ORF">VIBC2010_02698</name>
</gene>
<evidence type="ECO:0000259" key="7">
    <source>
        <dbReference type="Pfam" id="PF05193"/>
    </source>
</evidence>
<comment type="similarity">
    <text evidence="1">Belongs to the peptidase M16 family.</text>
</comment>
<dbReference type="FunFam" id="3.30.830.10:FF:000046">
    <property type="entry name" value="Peptidase, M16 family"/>
    <property type="match status" value="1"/>
</dbReference>
<keyword evidence="4" id="KW-0862">Zinc</keyword>
<dbReference type="Pfam" id="PF00675">
    <property type="entry name" value="Peptidase_M16"/>
    <property type="match status" value="2"/>
</dbReference>
<dbReference type="OrthoDB" id="9811314at2"/>
<dbReference type="GO" id="GO:0046872">
    <property type="term" value="F:metal ion binding"/>
    <property type="evidence" value="ECO:0007669"/>
    <property type="project" value="InterPro"/>
</dbReference>
<evidence type="ECO:0000259" key="6">
    <source>
        <dbReference type="Pfam" id="PF00675"/>
    </source>
</evidence>
<comment type="caution">
    <text evidence="8">The sequence shown here is derived from an EMBL/GenBank/DDBJ whole genome shotgun (WGS) entry which is preliminary data.</text>
</comment>
<dbReference type="GO" id="GO:0008237">
    <property type="term" value="F:metallopeptidase activity"/>
    <property type="evidence" value="ECO:0007669"/>
    <property type="project" value="UniProtKB-KW"/>
</dbReference>
<protein>
    <submittedName>
        <fullName evidence="8">Putative protease</fullName>
    </submittedName>
</protein>
<dbReference type="InterPro" id="IPR007863">
    <property type="entry name" value="Peptidase_M16_C"/>
</dbReference>
<dbReference type="STRING" id="796620.VIBC2010_02698"/>
<dbReference type="Proteomes" id="UP000002943">
    <property type="component" value="Unassembled WGS sequence"/>
</dbReference>
<dbReference type="GO" id="GO:0006508">
    <property type="term" value="P:proteolysis"/>
    <property type="evidence" value="ECO:0007669"/>
    <property type="project" value="UniProtKB-KW"/>
</dbReference>
<dbReference type="RefSeq" id="WP_009599820.1">
    <property type="nucleotide sequence ID" value="NZ_AEIU01000025.1"/>
</dbReference>
<feature type="domain" description="Peptidase M16 N-terminal" evidence="6">
    <location>
        <begin position="63"/>
        <end position="180"/>
    </location>
</feature>
<evidence type="ECO:0000256" key="3">
    <source>
        <dbReference type="ARBA" id="ARBA00022801"/>
    </source>
</evidence>
<organism evidence="8 9">
    <name type="scientific">Vibrio caribbeanicus ATCC BAA-2122</name>
    <dbReference type="NCBI Taxonomy" id="796620"/>
    <lineage>
        <taxon>Bacteria</taxon>
        <taxon>Pseudomonadati</taxon>
        <taxon>Pseudomonadota</taxon>
        <taxon>Gammaproteobacteria</taxon>
        <taxon>Vibrionales</taxon>
        <taxon>Vibrionaceae</taxon>
        <taxon>Vibrio</taxon>
    </lineage>
</organism>
<keyword evidence="2 8" id="KW-0645">Protease</keyword>
<evidence type="ECO:0000256" key="1">
    <source>
        <dbReference type="ARBA" id="ARBA00007261"/>
    </source>
</evidence>
<dbReference type="Gene3D" id="3.30.830.10">
    <property type="entry name" value="Metalloenzyme, LuxS/M16 peptidase-like"/>
    <property type="match status" value="4"/>
</dbReference>
<name>E3BFW8_9VIBR</name>
<proteinExistence type="inferred from homology"/>
<keyword evidence="3" id="KW-0378">Hydrolase</keyword>
<dbReference type="InterPro" id="IPR011765">
    <property type="entry name" value="Pept_M16_N"/>
</dbReference>
<dbReference type="InterPro" id="IPR050626">
    <property type="entry name" value="Peptidase_M16"/>
</dbReference>
<dbReference type="PANTHER" id="PTHR43690:SF35">
    <property type="entry name" value="NON-CATALYTIC MEMBER OF PEPTIDASE SUBFAMILY M16B-RELATED"/>
    <property type="match status" value="1"/>
</dbReference>
<feature type="domain" description="Peptidase M16 C-terminal" evidence="7">
    <location>
        <begin position="219"/>
        <end position="395"/>
    </location>
</feature>
<reference evidence="8 9" key="1">
    <citation type="journal article" date="2012" name="Int. J. Syst. Evol. Microbiol.">
        <title>Vibrio caribbeanicus sp. nov., isolated from the marine sponge Scleritoderma cyanea.</title>
        <authorList>
            <person name="Hoffmann M."/>
            <person name="Monday S.R."/>
            <person name="Allard M.W."/>
            <person name="Strain E.A."/>
            <person name="Whittaker P."/>
            <person name="Naum M."/>
            <person name="McCarthy P.J."/>
            <person name="Lopez J.V."/>
            <person name="Fischer M."/>
            <person name="Brown E.W."/>
        </authorList>
    </citation>
    <scope>NUCLEOTIDE SEQUENCE [LARGE SCALE GENOMIC DNA]</scope>
    <source>
        <strain evidence="8 9">ATCC BAA-2122</strain>
    </source>
</reference>
<dbReference type="eggNOG" id="COG0612">
    <property type="taxonomic scope" value="Bacteria"/>
</dbReference>
<evidence type="ECO:0000313" key="8">
    <source>
        <dbReference type="EMBL" id="EFP98056.1"/>
    </source>
</evidence>
<keyword evidence="5" id="KW-0482">Metalloprotease</keyword>
<dbReference type="PANTHER" id="PTHR43690">
    <property type="entry name" value="NARDILYSIN"/>
    <property type="match status" value="1"/>
</dbReference>
<evidence type="ECO:0000256" key="2">
    <source>
        <dbReference type="ARBA" id="ARBA00022670"/>
    </source>
</evidence>
<dbReference type="SUPFAM" id="SSF63411">
    <property type="entry name" value="LuxS/MPP-like metallohydrolase"/>
    <property type="match status" value="4"/>
</dbReference>
<feature type="domain" description="Peptidase M16 N-terminal" evidence="6">
    <location>
        <begin position="541"/>
        <end position="649"/>
    </location>
</feature>
<evidence type="ECO:0000256" key="4">
    <source>
        <dbReference type="ARBA" id="ARBA00022833"/>
    </source>
</evidence>
<accession>E3BFW8</accession>
<sequence>MRKVLLGTIVSLFVYGCSSNNFPSVPFFSSLPHGVSLVEQKEAEQGKATIPYSKYKLDNGLTVILSPDRSDPLVHVDVTYHVGSAREEIGKSGFAHFFEHMMFQGSEHVGDQEHFKIITEAGGTLNGSTNRDRTNYYETVPANQLEKVLWLESDRMGFLLDAVSQKKFEVQRGTVKNERAQRYDNRPYGLMWEKMGEALYPEGHPYSWQTIGYVEDLDKVNVNDLKAFFLRWYGPNNAVLTIGGDIDVQQTLKWVNKYFGSIPAGPEVNNAPKQPAKLTEDRYITLEDRIQQPMLLIGWPTLYSGAENQTSLDTLANVLGNGANSLLYQKLVKTQKAVDAGAFQDCGELACTFYVYAMAPSGKNAALKPLYNEIMQILNDFEANGVEKERLAQIKGMAEAESVFALQSVSGKVSQLASNETFFSKPDRIQEQLDQLLKVTPDSIMAAYKSYINGHNKVILSVVPKKHTELAVRAATFSTPKRTLPKYDTTTETQLGYRQAPIDFDRSVMPKVATSVKAHMPSLYRVHFDNGAELLGTASVETPTVQIEINLPAGERYVAKGKEGLADLTAAMMQEATKDSSLEQIQARLDKLGSVISIESGNYTTSISISSLEKNLKETLSIVEEMLFKPAFHHEDFVRIKNQMLEGLVYQHQKPVWMASQATRQVLFSGTVYERSSDGTEASVEGLTLDDVKDFYLKHYTPQGSQIVVVGDISPRQVKQELNFIEQWKGEPAPLLRPQVVKEKLQNTIYLVDKPGAPQSIVRMVRKGLPFEATGEGYLTELANFNLAGNFNSRLNQNLREDKAYTYGATGYLASSREVGAIVFSAQVRANATVPSIIEMRKELEKYAQTGMTDGEIQFMRLAIGQQDALKYETPSQKANLLSGILSYGLDEDYLQQRNQIVETIDKSELNGLAAKWFDPNDYQIIVVGDAKSLRPQLESLNIPIEELEIIR</sequence>